<name>A0A4R2IDU0_9GAMM</name>
<dbReference type="InterPro" id="IPR012677">
    <property type="entry name" value="Nucleotide-bd_a/b_plait_sf"/>
</dbReference>
<evidence type="ECO:0000256" key="3">
    <source>
        <dbReference type="SAM" id="MobiDB-lite"/>
    </source>
</evidence>
<dbReference type="GO" id="GO:0003723">
    <property type="term" value="F:RNA binding"/>
    <property type="evidence" value="ECO:0007669"/>
    <property type="project" value="UniProtKB-KW"/>
</dbReference>
<dbReference type="InterPro" id="IPR000504">
    <property type="entry name" value="RRM_dom"/>
</dbReference>
<dbReference type="SUPFAM" id="SSF54928">
    <property type="entry name" value="RNA-binding domain, RBD"/>
    <property type="match status" value="1"/>
</dbReference>
<dbReference type="PRINTS" id="PR00961">
    <property type="entry name" value="HUDSXLRNA"/>
</dbReference>
<feature type="domain" description="RRM" evidence="4">
    <location>
        <begin position="2"/>
        <end position="79"/>
    </location>
</feature>
<accession>A0A4R2IDU0</accession>
<dbReference type="SMART" id="SM00360">
    <property type="entry name" value="RRM"/>
    <property type="match status" value="1"/>
</dbReference>
<organism evidence="5 6">
    <name type="scientific">Dokdonella fugitiva</name>
    <dbReference type="NCBI Taxonomy" id="328517"/>
    <lineage>
        <taxon>Bacteria</taxon>
        <taxon>Pseudomonadati</taxon>
        <taxon>Pseudomonadota</taxon>
        <taxon>Gammaproteobacteria</taxon>
        <taxon>Lysobacterales</taxon>
        <taxon>Rhodanobacteraceae</taxon>
        <taxon>Dokdonella</taxon>
    </lineage>
</organism>
<gene>
    <name evidence="5" type="ORF">EV148_10288</name>
</gene>
<comment type="caution">
    <text evidence="5">The sequence shown here is derived from an EMBL/GenBank/DDBJ whole genome shotgun (WGS) entry which is preliminary data.</text>
</comment>
<dbReference type="RefSeq" id="WP_131994265.1">
    <property type="nucleotide sequence ID" value="NZ_JACGXM010000018.1"/>
</dbReference>
<reference evidence="5 6" key="1">
    <citation type="journal article" date="2015" name="Stand. Genomic Sci.">
        <title>Genomic Encyclopedia of Bacterial and Archaeal Type Strains, Phase III: the genomes of soil and plant-associated and newly described type strains.</title>
        <authorList>
            <person name="Whitman W.B."/>
            <person name="Woyke T."/>
            <person name="Klenk H.P."/>
            <person name="Zhou Y."/>
            <person name="Lilburn T.G."/>
            <person name="Beck B.J."/>
            <person name="De Vos P."/>
            <person name="Vandamme P."/>
            <person name="Eisen J.A."/>
            <person name="Garrity G."/>
            <person name="Hugenholtz P."/>
            <person name="Kyrpides N.C."/>
        </authorList>
    </citation>
    <scope>NUCLEOTIDE SEQUENCE [LARGE SCALE GENOMIC DNA]</scope>
    <source>
        <strain evidence="5 6">A3</strain>
    </source>
</reference>
<dbReference type="PROSITE" id="PS50102">
    <property type="entry name" value="RRM"/>
    <property type="match status" value="1"/>
</dbReference>
<keyword evidence="2" id="KW-0694">RNA-binding</keyword>
<feature type="region of interest" description="Disordered" evidence="3">
    <location>
        <begin position="62"/>
        <end position="86"/>
    </location>
</feature>
<keyword evidence="6" id="KW-1185">Reference proteome</keyword>
<dbReference type="GO" id="GO:1990904">
    <property type="term" value="C:ribonucleoprotein complex"/>
    <property type="evidence" value="ECO:0007669"/>
    <property type="project" value="InterPro"/>
</dbReference>
<dbReference type="OrthoDB" id="9798855at2"/>
<dbReference type="Gene3D" id="3.30.70.330">
    <property type="match status" value="1"/>
</dbReference>
<dbReference type="EMBL" id="SLWQ01000002">
    <property type="protein sequence ID" value="TCO41738.1"/>
    <property type="molecule type" value="Genomic_DNA"/>
</dbReference>
<evidence type="ECO:0000313" key="5">
    <source>
        <dbReference type="EMBL" id="TCO41738.1"/>
    </source>
</evidence>
<evidence type="ECO:0000256" key="1">
    <source>
        <dbReference type="ARBA" id="ARBA00022737"/>
    </source>
</evidence>
<dbReference type="Proteomes" id="UP000294862">
    <property type="component" value="Unassembled WGS sequence"/>
</dbReference>
<feature type="compositionally biased region" description="Basic and acidic residues" evidence="3">
    <location>
        <begin position="75"/>
        <end position="86"/>
    </location>
</feature>
<keyword evidence="1" id="KW-0677">Repeat</keyword>
<sequence>MITLDVRGLPKSMTDSSLQALFAQHGRVFGLRMARDLFSGECRGFAQLEMEGHEARGAMAALNGSTHDGSTIRVALHEERGRQRRR</sequence>
<proteinExistence type="predicted"/>
<evidence type="ECO:0000313" key="6">
    <source>
        <dbReference type="Proteomes" id="UP000294862"/>
    </source>
</evidence>
<dbReference type="InterPro" id="IPR002343">
    <property type="entry name" value="Hud_Sxl_RNA"/>
</dbReference>
<evidence type="ECO:0000259" key="4">
    <source>
        <dbReference type="PROSITE" id="PS50102"/>
    </source>
</evidence>
<dbReference type="InterPro" id="IPR050441">
    <property type="entry name" value="RBM"/>
</dbReference>
<evidence type="ECO:0000256" key="2">
    <source>
        <dbReference type="ARBA" id="ARBA00022884"/>
    </source>
</evidence>
<protein>
    <submittedName>
        <fullName evidence="5">RNA recognition motif-containing protein</fullName>
    </submittedName>
</protein>
<dbReference type="InterPro" id="IPR035979">
    <property type="entry name" value="RBD_domain_sf"/>
</dbReference>
<dbReference type="CDD" id="cd00590">
    <property type="entry name" value="RRM_SF"/>
    <property type="match status" value="1"/>
</dbReference>
<dbReference type="Pfam" id="PF00076">
    <property type="entry name" value="RRM_1"/>
    <property type="match status" value="1"/>
</dbReference>
<dbReference type="PANTHER" id="PTHR48034">
    <property type="entry name" value="TRANSFORMER-2 SEX-DETERMINING PROTEIN-RELATED"/>
    <property type="match status" value="1"/>
</dbReference>
<dbReference type="AlphaFoldDB" id="A0A4R2IDU0"/>